<evidence type="ECO:0000259" key="6">
    <source>
        <dbReference type="Pfam" id="PF02826"/>
    </source>
</evidence>
<dbReference type="InterPro" id="IPR050857">
    <property type="entry name" value="D-2-hydroxyacid_DH"/>
</dbReference>
<name>A0A1F6WJN7_9BACT</name>
<sequence length="324" mass="35852">MAKAVFITRKIPDIGIRMLKERGYEVDVNLKDSVLSQKQIIKSLKKKTYDAVLVLLTDRVDSAIFNVAPSVKIYANCAAGYDNIDIIEAKKRGITVTNAPAPLATEAVAEHVIALMFALATRIVEADKFVRRGKYKKWLPMNFMGINLAGKTLGLIGAGRIGERVARLASGLGLKVIYYDVIRNERIEKECGVAYYNSIEELLQKADVVSLHVPLLDSTRHLINEKRLLLMKPTSFLVNTSRGPVVDEKALEKALRKKIIRGAALDVFEFEPKVTPGLKKMDNVVLTPHIASAEGEARNQMAEIAAQNIIDFFENGKPGNIVNP</sequence>
<dbReference type="PROSITE" id="PS00671">
    <property type="entry name" value="D_2_HYDROXYACID_DH_3"/>
    <property type="match status" value="1"/>
</dbReference>
<dbReference type="GO" id="GO:0051287">
    <property type="term" value="F:NAD binding"/>
    <property type="evidence" value="ECO:0007669"/>
    <property type="project" value="InterPro"/>
</dbReference>
<feature type="domain" description="D-isomer specific 2-hydroxyacid dehydrogenase NAD-binding" evidence="6">
    <location>
        <begin position="113"/>
        <end position="291"/>
    </location>
</feature>
<dbReference type="PANTHER" id="PTHR42789">
    <property type="entry name" value="D-ISOMER SPECIFIC 2-HYDROXYACID DEHYDROGENASE FAMILY PROTEIN (AFU_ORTHOLOGUE AFUA_6G10090)"/>
    <property type="match status" value="1"/>
</dbReference>
<evidence type="ECO:0000259" key="5">
    <source>
        <dbReference type="Pfam" id="PF00389"/>
    </source>
</evidence>
<dbReference type="InterPro" id="IPR036291">
    <property type="entry name" value="NAD(P)-bd_dom_sf"/>
</dbReference>
<dbReference type="SUPFAM" id="SSF51735">
    <property type="entry name" value="NAD(P)-binding Rossmann-fold domains"/>
    <property type="match status" value="1"/>
</dbReference>
<dbReference type="PANTHER" id="PTHR42789:SF1">
    <property type="entry name" value="D-ISOMER SPECIFIC 2-HYDROXYACID DEHYDROGENASE FAMILY PROTEIN (AFU_ORTHOLOGUE AFUA_6G10090)"/>
    <property type="match status" value="1"/>
</dbReference>
<dbReference type="AlphaFoldDB" id="A0A1F6WJN7"/>
<reference evidence="7 8" key="1">
    <citation type="journal article" date="2016" name="Nat. Commun.">
        <title>Thousands of microbial genomes shed light on interconnected biogeochemical processes in an aquifer system.</title>
        <authorList>
            <person name="Anantharaman K."/>
            <person name="Brown C.T."/>
            <person name="Hug L.A."/>
            <person name="Sharon I."/>
            <person name="Castelle C.J."/>
            <person name="Probst A.J."/>
            <person name="Thomas B.C."/>
            <person name="Singh A."/>
            <person name="Wilkins M.J."/>
            <person name="Karaoz U."/>
            <person name="Brodie E.L."/>
            <person name="Williams K.H."/>
            <person name="Hubbard S.S."/>
            <person name="Banfield J.F."/>
        </authorList>
    </citation>
    <scope>NUCLEOTIDE SEQUENCE [LARGE SCALE GENOMIC DNA]</scope>
</reference>
<evidence type="ECO:0000313" key="8">
    <source>
        <dbReference type="Proteomes" id="UP000179880"/>
    </source>
</evidence>
<dbReference type="InterPro" id="IPR006139">
    <property type="entry name" value="D-isomer_2_OHA_DH_cat_dom"/>
</dbReference>
<organism evidence="7 8">
    <name type="scientific">Candidatus Nomurabacteria bacterium RIFCSPHIGHO2_02_FULL_42_24</name>
    <dbReference type="NCBI Taxonomy" id="1801757"/>
    <lineage>
        <taxon>Bacteria</taxon>
        <taxon>Candidatus Nomuraibacteriota</taxon>
    </lineage>
</organism>
<keyword evidence="2 4" id="KW-0560">Oxidoreductase</keyword>
<dbReference type="Pfam" id="PF02826">
    <property type="entry name" value="2-Hacid_dh_C"/>
    <property type="match status" value="1"/>
</dbReference>
<comment type="similarity">
    <text evidence="1 4">Belongs to the D-isomer specific 2-hydroxyacid dehydrogenase family.</text>
</comment>
<dbReference type="InterPro" id="IPR029753">
    <property type="entry name" value="D-isomer_DH_CS"/>
</dbReference>
<gene>
    <name evidence="7" type="ORF">A3B93_02455</name>
</gene>
<dbReference type="GO" id="GO:0016616">
    <property type="term" value="F:oxidoreductase activity, acting on the CH-OH group of donors, NAD or NADP as acceptor"/>
    <property type="evidence" value="ECO:0007669"/>
    <property type="project" value="InterPro"/>
</dbReference>
<evidence type="ECO:0000256" key="1">
    <source>
        <dbReference type="ARBA" id="ARBA00005854"/>
    </source>
</evidence>
<feature type="domain" description="D-isomer specific 2-hydroxyacid dehydrogenase catalytic" evidence="5">
    <location>
        <begin position="5"/>
        <end position="323"/>
    </location>
</feature>
<evidence type="ECO:0000313" key="7">
    <source>
        <dbReference type="EMBL" id="OGI82054.1"/>
    </source>
</evidence>
<dbReference type="PROSITE" id="PS00670">
    <property type="entry name" value="D_2_HYDROXYACID_DH_2"/>
    <property type="match status" value="1"/>
</dbReference>
<dbReference type="CDD" id="cd05301">
    <property type="entry name" value="GDH"/>
    <property type="match status" value="1"/>
</dbReference>
<evidence type="ECO:0000256" key="4">
    <source>
        <dbReference type="RuleBase" id="RU003719"/>
    </source>
</evidence>
<dbReference type="Gene3D" id="3.40.50.720">
    <property type="entry name" value="NAD(P)-binding Rossmann-like Domain"/>
    <property type="match status" value="2"/>
</dbReference>
<dbReference type="Pfam" id="PF00389">
    <property type="entry name" value="2-Hacid_dh"/>
    <property type="match status" value="1"/>
</dbReference>
<evidence type="ECO:0000256" key="3">
    <source>
        <dbReference type="ARBA" id="ARBA00023027"/>
    </source>
</evidence>
<protein>
    <recommendedName>
        <fullName evidence="9">D-glycerate dehydrogenase</fullName>
    </recommendedName>
</protein>
<evidence type="ECO:0000256" key="2">
    <source>
        <dbReference type="ARBA" id="ARBA00023002"/>
    </source>
</evidence>
<evidence type="ECO:0008006" key="9">
    <source>
        <dbReference type="Google" id="ProtNLM"/>
    </source>
</evidence>
<proteinExistence type="inferred from homology"/>
<keyword evidence="3" id="KW-0520">NAD</keyword>
<dbReference type="Proteomes" id="UP000179880">
    <property type="component" value="Unassembled WGS sequence"/>
</dbReference>
<dbReference type="EMBL" id="MFUH01000013">
    <property type="protein sequence ID" value="OGI82054.1"/>
    <property type="molecule type" value="Genomic_DNA"/>
</dbReference>
<dbReference type="FunFam" id="3.40.50.720:FF:000203">
    <property type="entry name" value="D-3-phosphoglycerate dehydrogenase (SerA)"/>
    <property type="match status" value="1"/>
</dbReference>
<dbReference type="InterPro" id="IPR006140">
    <property type="entry name" value="D-isomer_DH_NAD-bd"/>
</dbReference>
<comment type="caution">
    <text evidence="7">The sequence shown here is derived from an EMBL/GenBank/DDBJ whole genome shotgun (WGS) entry which is preliminary data.</text>
</comment>
<accession>A0A1F6WJN7</accession>
<dbReference type="SUPFAM" id="SSF52283">
    <property type="entry name" value="Formate/glycerate dehydrogenase catalytic domain-like"/>
    <property type="match status" value="1"/>
</dbReference>